<organism evidence="2 3">
    <name type="scientific">Glarea lozoyensis (strain ATCC 74030 / MF5533)</name>
    <dbReference type="NCBI Taxonomy" id="1104152"/>
    <lineage>
        <taxon>Eukaryota</taxon>
        <taxon>Fungi</taxon>
        <taxon>Dikarya</taxon>
        <taxon>Ascomycota</taxon>
        <taxon>Pezizomycotina</taxon>
        <taxon>Leotiomycetes</taxon>
        <taxon>Helotiales</taxon>
        <taxon>Helotiaceae</taxon>
        <taxon>Glarea</taxon>
    </lineage>
</organism>
<keyword evidence="3" id="KW-1185">Reference proteome</keyword>
<accession>H0EU33</accession>
<protein>
    <submittedName>
        <fullName evidence="2">Uncharacterized protein</fullName>
    </submittedName>
</protein>
<keyword evidence="1" id="KW-0732">Signal</keyword>
<feature type="chain" id="PRO_5003532782" evidence="1">
    <location>
        <begin position="20"/>
        <end position="389"/>
    </location>
</feature>
<gene>
    <name evidence="2" type="ORF">M7I_6262</name>
</gene>
<evidence type="ECO:0000313" key="3">
    <source>
        <dbReference type="Proteomes" id="UP000005446"/>
    </source>
</evidence>
<dbReference type="AlphaFoldDB" id="H0EU33"/>
<evidence type="ECO:0000313" key="2">
    <source>
        <dbReference type="EMBL" id="EHK97922.1"/>
    </source>
</evidence>
<reference evidence="2 3" key="1">
    <citation type="journal article" date="2012" name="Eukaryot. Cell">
        <title>Genome sequence of the fungus Glarea lozoyensis: the first genome sequence of a species from the Helotiaceae family.</title>
        <authorList>
            <person name="Youssar L."/>
            <person name="Gruening B.A."/>
            <person name="Erxleben A."/>
            <person name="Guenther S."/>
            <person name="Huettel W."/>
        </authorList>
    </citation>
    <scope>NUCLEOTIDE SEQUENCE [LARGE SCALE GENOMIC DNA]</scope>
    <source>
        <strain evidence="3">ATCC 74030 / MF5533</strain>
    </source>
</reference>
<feature type="signal peptide" evidence="1">
    <location>
        <begin position="1"/>
        <end position="19"/>
    </location>
</feature>
<proteinExistence type="predicted"/>
<dbReference type="HOGENOM" id="CLU_852563_0_0_1"/>
<dbReference type="InParanoid" id="H0EU33"/>
<evidence type="ECO:0000256" key="1">
    <source>
        <dbReference type="SAM" id="SignalP"/>
    </source>
</evidence>
<name>H0EU33_GLAL7</name>
<sequence length="389" mass="42822">MHFSRFSILSLALSPLALAAVIPEIISRGENRIEDNRDEAVFLVSCTIYVTGNDASGNSNSDKLFYYKDYAKHLNNGKPDDEDYPVGPGDKSRRIDWKDGTQEKPIHGELNGLKFTTWGLAEKGDSVTNVTGFADLGGARMRCYSNPNANWKQELYSGKMYNKCYANYYCTRNERIIRRTVYDISDTVANVEFTSKETPEGIPGLETQHTLATLLNQLKDHEKNNIDDAHEYKIGNDRSGTQMTFSVDRKERAGDPYYEEDRINQVADMLTKELMPILWSKQKESGCKAWPVGRNQVEGTCQHTVPFPKQITVRVQTAAQSVLDWDDRDTVIIAIKHTSSKSCFAEKSISALLTAAFSAASAVATGGASAAASGLGVVVGKAVAGSCGT</sequence>
<dbReference type="OrthoDB" id="3474728at2759"/>
<dbReference type="Proteomes" id="UP000005446">
    <property type="component" value="Unassembled WGS sequence"/>
</dbReference>
<comment type="caution">
    <text evidence="2">The sequence shown here is derived from an EMBL/GenBank/DDBJ whole genome shotgun (WGS) entry which is preliminary data.</text>
</comment>
<dbReference type="EMBL" id="AGUE01000168">
    <property type="protein sequence ID" value="EHK97922.1"/>
    <property type="molecule type" value="Genomic_DNA"/>
</dbReference>